<accession>A0A8J8NRX6</accession>
<evidence type="ECO:0000256" key="1">
    <source>
        <dbReference type="SAM" id="MobiDB-lite"/>
    </source>
</evidence>
<evidence type="ECO:0000313" key="2">
    <source>
        <dbReference type="EMBL" id="TNV80393.1"/>
    </source>
</evidence>
<evidence type="ECO:0000313" key="3">
    <source>
        <dbReference type="Proteomes" id="UP000785679"/>
    </source>
</evidence>
<dbReference type="Proteomes" id="UP000785679">
    <property type="component" value="Unassembled WGS sequence"/>
</dbReference>
<feature type="compositionally biased region" description="Basic and acidic residues" evidence="1">
    <location>
        <begin position="1"/>
        <end position="11"/>
    </location>
</feature>
<comment type="caution">
    <text evidence="2">The sequence shown here is derived from an EMBL/GenBank/DDBJ whole genome shotgun (WGS) entry which is preliminary data.</text>
</comment>
<protein>
    <submittedName>
        <fullName evidence="2">Uncharacterized protein</fullName>
    </submittedName>
</protein>
<feature type="region of interest" description="Disordered" evidence="1">
    <location>
        <begin position="1"/>
        <end position="53"/>
    </location>
</feature>
<feature type="compositionally biased region" description="Polar residues" evidence="1">
    <location>
        <begin position="29"/>
        <end position="38"/>
    </location>
</feature>
<proteinExistence type="predicted"/>
<organism evidence="2 3">
    <name type="scientific">Halteria grandinella</name>
    <dbReference type="NCBI Taxonomy" id="5974"/>
    <lineage>
        <taxon>Eukaryota</taxon>
        <taxon>Sar</taxon>
        <taxon>Alveolata</taxon>
        <taxon>Ciliophora</taxon>
        <taxon>Intramacronucleata</taxon>
        <taxon>Spirotrichea</taxon>
        <taxon>Stichotrichia</taxon>
        <taxon>Sporadotrichida</taxon>
        <taxon>Halteriidae</taxon>
        <taxon>Halteria</taxon>
    </lineage>
</organism>
<dbReference type="AlphaFoldDB" id="A0A8J8NRX6"/>
<dbReference type="EMBL" id="RRYP01007566">
    <property type="protein sequence ID" value="TNV80393.1"/>
    <property type="molecule type" value="Genomic_DNA"/>
</dbReference>
<reference evidence="2" key="1">
    <citation type="submission" date="2019-06" db="EMBL/GenBank/DDBJ databases">
        <authorList>
            <person name="Zheng W."/>
        </authorList>
    </citation>
    <scope>NUCLEOTIDE SEQUENCE</scope>
    <source>
        <strain evidence="2">QDHG01</strain>
    </source>
</reference>
<gene>
    <name evidence="2" type="ORF">FGO68_gene4463</name>
</gene>
<name>A0A8J8NRX6_HALGN</name>
<keyword evidence="3" id="KW-1185">Reference proteome</keyword>
<feature type="compositionally biased region" description="Basic and acidic residues" evidence="1">
    <location>
        <begin position="19"/>
        <end position="28"/>
    </location>
</feature>
<sequence>MPRKIRTEKTTPKQQQQDATKRFLDSEISKMSTFQPPSRNHIDKAQTTYPKRAQQNSIYYDPRPNQGVGHIQTDYHNDHRHTFIHAKNQQINTSTPNPMPPLRVHSRQHASQCEQYNSQLMMNHTNGSSSVKQSLTNFQRFKHIVHIT</sequence>